<sequence length="133" mass="14713">MVMAGDGRHPRDSAEWFDDDAGPLIRHFAVTRGRTHASRSDFAMVAVVQTVSPEPHVDPLHWGPEHREILRLCRRATVVADLGSDLDLPLSVLHVLLGDLLDNGLITLHEPFTPGERPSPKILRDVLHGLEAL</sequence>
<dbReference type="PANTHER" id="PTHR36221:SF1">
    <property type="entry name" value="DUF742 DOMAIN-CONTAINING PROTEIN"/>
    <property type="match status" value="1"/>
</dbReference>
<dbReference type="EMBL" id="PYGA01000003">
    <property type="protein sequence ID" value="PSK99324.1"/>
    <property type="molecule type" value="Genomic_DNA"/>
</dbReference>
<comment type="caution">
    <text evidence="1">The sequence shown here is derived from an EMBL/GenBank/DDBJ whole genome shotgun (WGS) entry which is preliminary data.</text>
</comment>
<gene>
    <name evidence="1" type="ORF">CLV63_10345</name>
</gene>
<evidence type="ECO:0000313" key="2">
    <source>
        <dbReference type="Proteomes" id="UP000240542"/>
    </source>
</evidence>
<dbReference type="AlphaFoldDB" id="A0A2P8DQ51"/>
<dbReference type="InterPro" id="IPR007995">
    <property type="entry name" value="DUF742"/>
</dbReference>
<dbReference type="Pfam" id="PF05331">
    <property type="entry name" value="DUF742"/>
    <property type="match status" value="1"/>
</dbReference>
<organism evidence="1 2">
    <name type="scientific">Murinocardiopsis flavida</name>
    <dbReference type="NCBI Taxonomy" id="645275"/>
    <lineage>
        <taxon>Bacteria</taxon>
        <taxon>Bacillati</taxon>
        <taxon>Actinomycetota</taxon>
        <taxon>Actinomycetes</taxon>
        <taxon>Streptosporangiales</taxon>
        <taxon>Nocardiopsidaceae</taxon>
        <taxon>Murinocardiopsis</taxon>
    </lineage>
</organism>
<keyword evidence="2" id="KW-1185">Reference proteome</keyword>
<reference evidence="1 2" key="1">
    <citation type="submission" date="2018-03" db="EMBL/GenBank/DDBJ databases">
        <title>Genomic Encyclopedia of Archaeal and Bacterial Type Strains, Phase II (KMG-II): from individual species to whole genera.</title>
        <authorList>
            <person name="Goeker M."/>
        </authorList>
    </citation>
    <scope>NUCLEOTIDE SEQUENCE [LARGE SCALE GENOMIC DNA]</scope>
    <source>
        <strain evidence="1 2">DSM 45312</strain>
    </source>
</reference>
<dbReference type="OrthoDB" id="3296462at2"/>
<dbReference type="PANTHER" id="PTHR36221">
    <property type="entry name" value="DUF742 DOMAIN-CONTAINING PROTEIN"/>
    <property type="match status" value="1"/>
</dbReference>
<protein>
    <submittedName>
        <fullName evidence="1">Uncharacterized protein DUF742</fullName>
    </submittedName>
</protein>
<proteinExistence type="predicted"/>
<dbReference type="Proteomes" id="UP000240542">
    <property type="component" value="Unassembled WGS sequence"/>
</dbReference>
<evidence type="ECO:0000313" key="1">
    <source>
        <dbReference type="EMBL" id="PSK99324.1"/>
    </source>
</evidence>
<accession>A0A2P8DQ51</accession>
<name>A0A2P8DQ51_9ACTN</name>